<dbReference type="InterPro" id="IPR005123">
    <property type="entry name" value="Oxoglu/Fe-dep_dioxygenase_dom"/>
</dbReference>
<evidence type="ECO:0000313" key="5">
    <source>
        <dbReference type="Proteomes" id="UP001147782"/>
    </source>
</evidence>
<reference evidence="4" key="2">
    <citation type="journal article" date="2023" name="IMA Fungus">
        <title>Comparative genomic study of the Penicillium genus elucidates a diverse pangenome and 15 lateral gene transfer events.</title>
        <authorList>
            <person name="Petersen C."/>
            <person name="Sorensen T."/>
            <person name="Nielsen M.R."/>
            <person name="Sondergaard T.E."/>
            <person name="Sorensen J.L."/>
            <person name="Fitzpatrick D.A."/>
            <person name="Frisvad J.C."/>
            <person name="Nielsen K.L."/>
        </authorList>
    </citation>
    <scope>NUCLEOTIDE SEQUENCE</scope>
    <source>
        <strain evidence="4">IBT 29864</strain>
    </source>
</reference>
<dbReference type="InterPro" id="IPR032852">
    <property type="entry name" value="ALKBH2"/>
</dbReference>
<name>A0A9W9SPI1_9EURO</name>
<feature type="binding site" evidence="1">
    <location>
        <position position="559"/>
    </location>
    <ligand>
        <name>2-oxoglutarate</name>
        <dbReference type="ChEBI" id="CHEBI:16810"/>
    </ligand>
</feature>
<dbReference type="Proteomes" id="UP001147782">
    <property type="component" value="Unassembled WGS sequence"/>
</dbReference>
<dbReference type="Pfam" id="PF13532">
    <property type="entry name" value="2OG-FeII_Oxy_2"/>
    <property type="match status" value="1"/>
</dbReference>
<evidence type="ECO:0000313" key="4">
    <source>
        <dbReference type="EMBL" id="KAJ5381780.1"/>
    </source>
</evidence>
<dbReference type="GeneID" id="81436316"/>
<comment type="caution">
    <text evidence="4">The sequence shown here is derived from an EMBL/GenBank/DDBJ whole genome shotgun (WGS) entry which is preliminary data.</text>
</comment>
<protein>
    <recommendedName>
        <fullName evidence="3">Fe2OG dioxygenase domain-containing protein</fullName>
    </recommendedName>
</protein>
<feature type="region of interest" description="Disordered" evidence="2">
    <location>
        <begin position="16"/>
        <end position="41"/>
    </location>
</feature>
<keyword evidence="5" id="KW-1185">Reference proteome</keyword>
<gene>
    <name evidence="4" type="ORF">N7496_004208</name>
</gene>
<proteinExistence type="predicted"/>
<dbReference type="InterPro" id="IPR037151">
    <property type="entry name" value="AlkB-like_sf"/>
</dbReference>
<accession>A0A9W9SPI1</accession>
<evidence type="ECO:0000259" key="3">
    <source>
        <dbReference type="PROSITE" id="PS51471"/>
    </source>
</evidence>
<feature type="binding site" evidence="1">
    <location>
        <position position="675"/>
    </location>
    <ligand>
        <name>2-oxoglutarate</name>
        <dbReference type="ChEBI" id="CHEBI:16810"/>
    </ligand>
</feature>
<organism evidence="4 5">
    <name type="scientific">Penicillium cataractarum</name>
    <dbReference type="NCBI Taxonomy" id="2100454"/>
    <lineage>
        <taxon>Eukaryota</taxon>
        <taxon>Fungi</taxon>
        <taxon>Dikarya</taxon>
        <taxon>Ascomycota</taxon>
        <taxon>Pezizomycotina</taxon>
        <taxon>Eurotiomycetes</taxon>
        <taxon>Eurotiomycetidae</taxon>
        <taxon>Eurotiales</taxon>
        <taxon>Aspergillaceae</taxon>
        <taxon>Penicillium</taxon>
    </lineage>
</organism>
<dbReference type="RefSeq" id="XP_056559351.1">
    <property type="nucleotide sequence ID" value="XM_056697139.1"/>
</dbReference>
<dbReference type="SUPFAM" id="SSF51197">
    <property type="entry name" value="Clavaminate synthase-like"/>
    <property type="match status" value="1"/>
</dbReference>
<dbReference type="GO" id="GO:0035516">
    <property type="term" value="F:broad specificity oxidative DNA demethylase activity"/>
    <property type="evidence" value="ECO:0007669"/>
    <property type="project" value="TreeGrafter"/>
</dbReference>
<evidence type="ECO:0000256" key="2">
    <source>
        <dbReference type="SAM" id="MobiDB-lite"/>
    </source>
</evidence>
<dbReference type="GO" id="GO:0006307">
    <property type="term" value="P:DNA alkylation repair"/>
    <property type="evidence" value="ECO:0007669"/>
    <property type="project" value="TreeGrafter"/>
</dbReference>
<feature type="compositionally biased region" description="Basic residues" evidence="2">
    <location>
        <begin position="466"/>
        <end position="475"/>
    </location>
</feature>
<dbReference type="EMBL" id="JAPZBS010000002">
    <property type="protein sequence ID" value="KAJ5381780.1"/>
    <property type="molecule type" value="Genomic_DNA"/>
</dbReference>
<dbReference type="AlphaFoldDB" id="A0A9W9SPI1"/>
<dbReference type="InterPro" id="IPR027450">
    <property type="entry name" value="AlkB-like"/>
</dbReference>
<dbReference type="GO" id="GO:0008198">
    <property type="term" value="F:ferrous iron binding"/>
    <property type="evidence" value="ECO:0007669"/>
    <property type="project" value="TreeGrafter"/>
</dbReference>
<dbReference type="PANTHER" id="PTHR31573:SF4">
    <property type="entry name" value="FE2OG DIOXYGENASE DOMAIN-CONTAINING PROTEIN"/>
    <property type="match status" value="1"/>
</dbReference>
<reference evidence="4" key="1">
    <citation type="submission" date="2022-11" db="EMBL/GenBank/DDBJ databases">
        <authorList>
            <person name="Petersen C."/>
        </authorList>
    </citation>
    <scope>NUCLEOTIDE SEQUENCE</scope>
    <source>
        <strain evidence="4">IBT 29864</strain>
    </source>
</reference>
<dbReference type="PROSITE" id="PS51471">
    <property type="entry name" value="FE2OG_OXY"/>
    <property type="match status" value="1"/>
</dbReference>
<dbReference type="GO" id="GO:0051747">
    <property type="term" value="F:cytosine C-5 DNA demethylase activity"/>
    <property type="evidence" value="ECO:0007669"/>
    <property type="project" value="TreeGrafter"/>
</dbReference>
<dbReference type="Gene3D" id="2.60.120.590">
    <property type="entry name" value="Alpha-ketoglutarate-dependent dioxygenase AlkB-like"/>
    <property type="match status" value="1"/>
</dbReference>
<dbReference type="PANTHER" id="PTHR31573">
    <property type="entry name" value="ALPHA-KETOGLUTARATE-DEPENDENT DIOXYGENASE ALKB HOMOLOG 2"/>
    <property type="match status" value="1"/>
</dbReference>
<dbReference type="OrthoDB" id="2163491at2759"/>
<feature type="domain" description="Fe2OG dioxygenase" evidence="3">
    <location>
        <begin position="541"/>
        <end position="693"/>
    </location>
</feature>
<feature type="compositionally biased region" description="Basic and acidic residues" evidence="2">
    <location>
        <begin position="447"/>
        <end position="459"/>
    </location>
</feature>
<evidence type="ECO:0000256" key="1">
    <source>
        <dbReference type="PIRSR" id="PIRSR632852-1"/>
    </source>
</evidence>
<feature type="region of interest" description="Disordered" evidence="2">
    <location>
        <begin position="443"/>
        <end position="475"/>
    </location>
</feature>
<sequence length="716" mass="80422">MELTVVGDFPLSEGSKRLASETVPTADHPSKRLRQSSETPQLMTEATLSQGVDEVEHRQAGPPAWSNSRQQIGDTIEWFHCMQGGAAHNGLKCTGVLLDADNGERSLMSDEVIITRTGGDCTGAGQTLSLKQNQSPKGIIIRSIMASLRAKKPVGVIVGVRNELLKVKIPHRYCVMDWFLITNVWMEKMGKYAGFRFRLEKLDLSTKGWWAEQGPNEELPLAPRNLNRPPPTRECSVCGKPSIQVYIRPGWMCLEPSCRKFWKIGNKEPKEFEYHPDFLNYRHPRGPDIPNSGPLVNVVDRNLEPPEGVADREEWRGIVCPECRKCIQRVTWDAWDCTDDALREPEETCCYRVVRRIREIPLQSILKGVRPYTRRQLQASIQPVIDKRSLEPYELRTYEIPNGGSITHFVSNPTINERADGPNHLFSELQRLDLGLKRYPLGSAQGENEKEGGGAESHPRHLPVSSKRKSSKRKSCKKSTCRVKGTLTCHFAVNYGVPYKYVVSVESRAFSDAPVPILTALGRLSWATEKAVTGAGGQYQAPNELLALGYFEQMSIGFHDDGEKGLGPTIATLSLGTRSRMHIRMKDKYYFGISKSHVATSDDPVLPGCINEKERRSLKKSFDKGQITAEDFAAQRVAMLRRPGSRHSPKLLSLELKHGDLVVMHGAALQKYYEHAVEPDNGLRFALTARYIETNSDMDRIKGSFKLQDNQIYDGQ</sequence>